<feature type="region of interest" description="Disordered" evidence="1">
    <location>
        <begin position="1"/>
        <end position="20"/>
    </location>
</feature>
<organism evidence="2 3">
    <name type="scientific">Acacia crassicarpa</name>
    <name type="common">northern wattle</name>
    <dbReference type="NCBI Taxonomy" id="499986"/>
    <lineage>
        <taxon>Eukaryota</taxon>
        <taxon>Viridiplantae</taxon>
        <taxon>Streptophyta</taxon>
        <taxon>Embryophyta</taxon>
        <taxon>Tracheophyta</taxon>
        <taxon>Spermatophyta</taxon>
        <taxon>Magnoliopsida</taxon>
        <taxon>eudicotyledons</taxon>
        <taxon>Gunneridae</taxon>
        <taxon>Pentapetalae</taxon>
        <taxon>rosids</taxon>
        <taxon>fabids</taxon>
        <taxon>Fabales</taxon>
        <taxon>Fabaceae</taxon>
        <taxon>Caesalpinioideae</taxon>
        <taxon>mimosoid clade</taxon>
        <taxon>Acacieae</taxon>
        <taxon>Acacia</taxon>
    </lineage>
</organism>
<reference evidence="2" key="1">
    <citation type="submission" date="2023-10" db="EMBL/GenBank/DDBJ databases">
        <title>Chromosome-level genome of the transformable northern wattle, Acacia crassicarpa.</title>
        <authorList>
            <person name="Massaro I."/>
            <person name="Sinha N.R."/>
            <person name="Poethig S."/>
            <person name="Leichty A.R."/>
        </authorList>
    </citation>
    <scope>NUCLEOTIDE SEQUENCE</scope>
    <source>
        <strain evidence="2">Acra3RX</strain>
        <tissue evidence="2">Leaf</tissue>
    </source>
</reference>
<protein>
    <submittedName>
        <fullName evidence="2">Uncharacterized protein</fullName>
    </submittedName>
</protein>
<name>A0AAE1JAD2_9FABA</name>
<dbReference type="Proteomes" id="UP001293593">
    <property type="component" value="Unassembled WGS sequence"/>
</dbReference>
<comment type="caution">
    <text evidence="2">The sequence shown here is derived from an EMBL/GenBank/DDBJ whole genome shotgun (WGS) entry which is preliminary data.</text>
</comment>
<evidence type="ECO:0000256" key="1">
    <source>
        <dbReference type="SAM" id="MobiDB-lite"/>
    </source>
</evidence>
<evidence type="ECO:0000313" key="2">
    <source>
        <dbReference type="EMBL" id="KAK4264883.1"/>
    </source>
</evidence>
<sequence length="148" mass="16655">MNHVEENLADHDRVQAPEGEDRRIQLVGERIRMLENPTWNICRDIINPKLEPPVLNFTIEDLEDVAPGHHDELVITGIVVSCHVKKIFVDNGSMMDIILWDATSANACSDQNRMTLKIWAEPSSLTKTVLTTSSPTDKYKIKLSHGLG</sequence>
<gene>
    <name evidence="2" type="ORF">QN277_026004</name>
</gene>
<evidence type="ECO:0000313" key="3">
    <source>
        <dbReference type="Proteomes" id="UP001293593"/>
    </source>
</evidence>
<dbReference type="AlphaFoldDB" id="A0AAE1JAD2"/>
<proteinExistence type="predicted"/>
<accession>A0AAE1JAD2</accession>
<keyword evidence="3" id="KW-1185">Reference proteome</keyword>
<dbReference type="EMBL" id="JAWXYG010000008">
    <property type="protein sequence ID" value="KAK4264883.1"/>
    <property type="molecule type" value="Genomic_DNA"/>
</dbReference>